<dbReference type="SMART" id="SM00220">
    <property type="entry name" value="S_TKc"/>
    <property type="match status" value="1"/>
</dbReference>
<organism evidence="4 5">
    <name type="scientific">Fistulifera solaris</name>
    <name type="common">Oleaginous diatom</name>
    <dbReference type="NCBI Taxonomy" id="1519565"/>
    <lineage>
        <taxon>Eukaryota</taxon>
        <taxon>Sar</taxon>
        <taxon>Stramenopiles</taxon>
        <taxon>Ochrophyta</taxon>
        <taxon>Bacillariophyta</taxon>
        <taxon>Bacillariophyceae</taxon>
        <taxon>Bacillariophycidae</taxon>
        <taxon>Naviculales</taxon>
        <taxon>Naviculaceae</taxon>
        <taxon>Fistulifera</taxon>
    </lineage>
</organism>
<keyword evidence="2" id="KW-0479">Metal-binding</keyword>
<dbReference type="GO" id="GO:0007165">
    <property type="term" value="P:signal transduction"/>
    <property type="evidence" value="ECO:0007669"/>
    <property type="project" value="TreeGrafter"/>
</dbReference>
<comment type="caution">
    <text evidence="4">The sequence shown here is derived from an EMBL/GenBank/DDBJ whole genome shotgun (WGS) entry which is preliminary data.</text>
</comment>
<dbReference type="GO" id="GO:0004672">
    <property type="term" value="F:protein kinase activity"/>
    <property type="evidence" value="ECO:0007669"/>
    <property type="project" value="InterPro"/>
</dbReference>
<dbReference type="EMBL" id="BDSP01000273">
    <property type="protein sequence ID" value="GAX28354.1"/>
    <property type="molecule type" value="Genomic_DNA"/>
</dbReference>
<dbReference type="InterPro" id="IPR000719">
    <property type="entry name" value="Prot_kinase_dom"/>
</dbReference>
<evidence type="ECO:0000313" key="4">
    <source>
        <dbReference type="EMBL" id="GAX28354.1"/>
    </source>
</evidence>
<dbReference type="OrthoDB" id="187301at2759"/>
<keyword evidence="5" id="KW-1185">Reference proteome</keyword>
<feature type="binding site" evidence="2">
    <location>
        <position position="251"/>
    </location>
    <ligand>
        <name>Mg(2+)</name>
        <dbReference type="ChEBI" id="CHEBI:18420"/>
    </ligand>
</feature>
<evidence type="ECO:0000256" key="2">
    <source>
        <dbReference type="PIRSR" id="PIRSR000615-3"/>
    </source>
</evidence>
<reference evidence="4 5" key="1">
    <citation type="journal article" date="2015" name="Plant Cell">
        <title>Oil accumulation by the oleaginous diatom Fistulifera solaris as revealed by the genome and transcriptome.</title>
        <authorList>
            <person name="Tanaka T."/>
            <person name="Maeda Y."/>
            <person name="Veluchamy A."/>
            <person name="Tanaka M."/>
            <person name="Abida H."/>
            <person name="Marechal E."/>
            <person name="Bowler C."/>
            <person name="Muto M."/>
            <person name="Sunaga Y."/>
            <person name="Tanaka M."/>
            <person name="Yoshino T."/>
            <person name="Taniguchi T."/>
            <person name="Fukuda Y."/>
            <person name="Nemoto M."/>
            <person name="Matsumoto M."/>
            <person name="Wong P.S."/>
            <person name="Aburatani S."/>
            <person name="Fujibuchi W."/>
        </authorList>
    </citation>
    <scope>NUCLEOTIDE SEQUENCE [LARGE SCALE GENOMIC DNA]</scope>
    <source>
        <strain evidence="4 5">JPCC DA0580</strain>
    </source>
</reference>
<evidence type="ECO:0000259" key="3">
    <source>
        <dbReference type="PROSITE" id="PS50011"/>
    </source>
</evidence>
<feature type="active site" description="Proton acceptor" evidence="1">
    <location>
        <position position="246"/>
    </location>
</feature>
<dbReference type="SUPFAM" id="SSF56112">
    <property type="entry name" value="Protein kinase-like (PK-like)"/>
    <property type="match status" value="1"/>
</dbReference>
<dbReference type="InParanoid" id="A0A1Z5KPW3"/>
<dbReference type="AlphaFoldDB" id="A0A1Z5KPW3"/>
<feature type="binding site" evidence="2">
    <location>
        <position position="265"/>
    </location>
    <ligand>
        <name>Mg(2+)</name>
        <dbReference type="ChEBI" id="CHEBI:18420"/>
    </ligand>
</feature>
<dbReference type="InterPro" id="IPR050167">
    <property type="entry name" value="Ser_Thr_protein_kinase"/>
</dbReference>
<feature type="domain" description="Protein kinase" evidence="3">
    <location>
        <begin position="52"/>
        <end position="393"/>
    </location>
</feature>
<dbReference type="Pfam" id="PF07714">
    <property type="entry name" value="PK_Tyr_Ser-Thr"/>
    <property type="match status" value="1"/>
</dbReference>
<accession>A0A1Z5KPW3</accession>
<dbReference type="PANTHER" id="PTHR23257:SF958">
    <property type="entry name" value="SERINE_THREONINE-PROTEIN KINASE WNK4"/>
    <property type="match status" value="1"/>
</dbReference>
<dbReference type="InterPro" id="IPR011009">
    <property type="entry name" value="Kinase-like_dom_sf"/>
</dbReference>
<sequence length="418" mass="47324">MPRIENPEAFRSARREDVANKAEEVVASELARSSSLDPDALAMIPSFSTSELTFGRVVGRGGFCVVHELVAIKLKEKAKNKKSNFRLRGFASHNAMDGTKPLDTTTREHLARRVWSKSGKYVTKRMEPSLWETDRVSSLKGVIDLALEMHFLASLNHAHIIDLKGICDASPFNEIGFFLILDHLKETLSKRLTQWMHVKRTTKGITGFITGSKAKVKKLLIDQLLVAHDIANGMQYMHSKRIIFRDLKPDNVGFHREDDTVKLFDFGLAKELQDSERDENGLYRMTGVTGALRYMAPEVGLRQPYNLSADVYSWSMIMWYIMALEPPFGAYLPNMFFERVFQKGYRPAMKDKWSDPLKTLMKNSWSSDLSERPSFEAIQKTLRDVAKSIDPGIANFLAADTASSNGKNSLKLNNSSHR</sequence>
<evidence type="ECO:0000313" key="5">
    <source>
        <dbReference type="Proteomes" id="UP000198406"/>
    </source>
</evidence>
<dbReference type="InterPro" id="IPR001245">
    <property type="entry name" value="Ser-Thr/Tyr_kinase_cat_dom"/>
</dbReference>
<evidence type="ECO:0000256" key="1">
    <source>
        <dbReference type="PIRSR" id="PIRSR000615-1"/>
    </source>
</evidence>
<dbReference type="Gene3D" id="1.10.510.10">
    <property type="entry name" value="Transferase(Phosphotransferase) domain 1"/>
    <property type="match status" value="1"/>
</dbReference>
<protein>
    <recommendedName>
        <fullName evidence="3">Protein kinase domain-containing protein</fullName>
    </recommendedName>
</protein>
<proteinExistence type="predicted"/>
<dbReference type="PROSITE" id="PS50011">
    <property type="entry name" value="PROTEIN_KINASE_DOM"/>
    <property type="match status" value="1"/>
</dbReference>
<gene>
    <name evidence="4" type="ORF">FisN_4Hh016</name>
</gene>
<keyword evidence="2" id="KW-0460">Magnesium</keyword>
<name>A0A1Z5KPW3_FISSO</name>
<dbReference type="PANTHER" id="PTHR23257">
    <property type="entry name" value="SERINE-THREONINE PROTEIN KINASE"/>
    <property type="match status" value="1"/>
</dbReference>
<dbReference type="GO" id="GO:0005524">
    <property type="term" value="F:ATP binding"/>
    <property type="evidence" value="ECO:0007669"/>
    <property type="project" value="InterPro"/>
</dbReference>
<dbReference type="Proteomes" id="UP000198406">
    <property type="component" value="Unassembled WGS sequence"/>
</dbReference>
<dbReference type="GO" id="GO:0046872">
    <property type="term" value="F:metal ion binding"/>
    <property type="evidence" value="ECO:0007669"/>
    <property type="project" value="UniProtKB-KW"/>
</dbReference>
<dbReference type="GO" id="GO:0005737">
    <property type="term" value="C:cytoplasm"/>
    <property type="evidence" value="ECO:0007669"/>
    <property type="project" value="TreeGrafter"/>
</dbReference>